<keyword evidence="1 5" id="KW-0489">Methyltransferase</keyword>
<evidence type="ECO:0000256" key="3">
    <source>
        <dbReference type="ARBA" id="ARBA00022691"/>
    </source>
</evidence>
<dbReference type="PANTHER" id="PTHR43464:SF19">
    <property type="entry name" value="UBIQUINONE BIOSYNTHESIS O-METHYLTRANSFERASE, MITOCHONDRIAL"/>
    <property type="match status" value="1"/>
</dbReference>
<dbReference type="AlphaFoldDB" id="A0A1H2D922"/>
<keyword evidence="2 5" id="KW-0808">Transferase</keyword>
<keyword evidence="6" id="KW-1185">Reference proteome</keyword>
<evidence type="ECO:0000256" key="2">
    <source>
        <dbReference type="ARBA" id="ARBA00022679"/>
    </source>
</evidence>
<protein>
    <submittedName>
        <fullName evidence="5">Methyltransferase domain-containing protein</fullName>
    </submittedName>
</protein>
<proteinExistence type="predicted"/>
<evidence type="ECO:0000259" key="4">
    <source>
        <dbReference type="Pfam" id="PF08241"/>
    </source>
</evidence>
<accession>A0A1H2D922</accession>
<dbReference type="SUPFAM" id="SSF53335">
    <property type="entry name" value="S-adenosyl-L-methionine-dependent methyltransferases"/>
    <property type="match status" value="1"/>
</dbReference>
<dbReference type="Proteomes" id="UP000198688">
    <property type="component" value="Chromosome I"/>
</dbReference>
<dbReference type="InterPro" id="IPR013216">
    <property type="entry name" value="Methyltransf_11"/>
</dbReference>
<feature type="domain" description="Methyltransferase type 11" evidence="4">
    <location>
        <begin position="53"/>
        <end position="148"/>
    </location>
</feature>
<dbReference type="Pfam" id="PF08241">
    <property type="entry name" value="Methyltransf_11"/>
    <property type="match status" value="1"/>
</dbReference>
<organism evidence="5 6">
    <name type="scientific">Actinoplanes derwentensis</name>
    <dbReference type="NCBI Taxonomy" id="113562"/>
    <lineage>
        <taxon>Bacteria</taxon>
        <taxon>Bacillati</taxon>
        <taxon>Actinomycetota</taxon>
        <taxon>Actinomycetes</taxon>
        <taxon>Micromonosporales</taxon>
        <taxon>Micromonosporaceae</taxon>
        <taxon>Actinoplanes</taxon>
    </lineage>
</organism>
<dbReference type="EMBL" id="LT629758">
    <property type="protein sequence ID" value="SDT79248.1"/>
    <property type="molecule type" value="Genomic_DNA"/>
</dbReference>
<dbReference type="InterPro" id="IPR029063">
    <property type="entry name" value="SAM-dependent_MTases_sf"/>
</dbReference>
<dbReference type="PANTHER" id="PTHR43464">
    <property type="entry name" value="METHYLTRANSFERASE"/>
    <property type="match status" value="1"/>
</dbReference>
<keyword evidence="3" id="KW-0949">S-adenosyl-L-methionine</keyword>
<dbReference type="Gene3D" id="3.40.50.150">
    <property type="entry name" value="Vaccinia Virus protein VP39"/>
    <property type="match status" value="1"/>
</dbReference>
<sequence length="228" mass="25426">MKAVLFKREKIKTMSELDNQRHFWETAGAAKTFTHPIDFAWLSRLPSTARIIDYGCGYGRIAGLTQQQGFPDVEGVDTSARLIDRARQSNPTLSFRVLLNPPTLPYPDASVDAVLLFAVLTCIPTDTGQQQLVTELTRVIRPGGLLYVSDLLLQTDQRNQARYQQHAGTYGTYGVFETDAGAICRHHTADWLQNLLLDGFNIDTTREITVETMNANSANALQILAVKR</sequence>
<reference evidence="5 6" key="1">
    <citation type="submission" date="2016-10" db="EMBL/GenBank/DDBJ databases">
        <authorList>
            <person name="de Groot N.N."/>
        </authorList>
    </citation>
    <scope>NUCLEOTIDE SEQUENCE [LARGE SCALE GENOMIC DNA]</scope>
    <source>
        <strain evidence="5 6">DSM 43941</strain>
    </source>
</reference>
<evidence type="ECO:0000313" key="5">
    <source>
        <dbReference type="EMBL" id="SDT79248.1"/>
    </source>
</evidence>
<dbReference type="STRING" id="113562.SAMN04489716_8706"/>
<dbReference type="GO" id="GO:0032259">
    <property type="term" value="P:methylation"/>
    <property type="evidence" value="ECO:0007669"/>
    <property type="project" value="UniProtKB-KW"/>
</dbReference>
<evidence type="ECO:0000313" key="6">
    <source>
        <dbReference type="Proteomes" id="UP000198688"/>
    </source>
</evidence>
<dbReference type="GO" id="GO:0008757">
    <property type="term" value="F:S-adenosylmethionine-dependent methyltransferase activity"/>
    <property type="evidence" value="ECO:0007669"/>
    <property type="project" value="InterPro"/>
</dbReference>
<dbReference type="CDD" id="cd02440">
    <property type="entry name" value="AdoMet_MTases"/>
    <property type="match status" value="1"/>
</dbReference>
<evidence type="ECO:0000256" key="1">
    <source>
        <dbReference type="ARBA" id="ARBA00022603"/>
    </source>
</evidence>
<name>A0A1H2D922_9ACTN</name>
<gene>
    <name evidence="5" type="ORF">SAMN04489716_8706</name>
</gene>
<dbReference type="RefSeq" id="WP_231953794.1">
    <property type="nucleotide sequence ID" value="NZ_BOMJ01000002.1"/>
</dbReference>